<comment type="caution">
    <text evidence="1">The sequence shown here is derived from an EMBL/GenBank/DDBJ whole genome shotgun (WGS) entry which is preliminary data.</text>
</comment>
<feature type="non-terminal residue" evidence="1">
    <location>
        <position position="44"/>
    </location>
</feature>
<name>A0ABS0GNB7_9ACTN</name>
<protein>
    <submittedName>
        <fullName evidence="1">ComF family protein</fullName>
    </submittedName>
</protein>
<organism evidence="1 2">
    <name type="scientific">Plantactinospora alkalitolerans</name>
    <dbReference type="NCBI Taxonomy" id="2789879"/>
    <lineage>
        <taxon>Bacteria</taxon>
        <taxon>Bacillati</taxon>
        <taxon>Actinomycetota</taxon>
        <taxon>Actinomycetes</taxon>
        <taxon>Micromonosporales</taxon>
        <taxon>Micromonosporaceae</taxon>
        <taxon>Plantactinospora</taxon>
    </lineage>
</organism>
<keyword evidence="2" id="KW-1185">Reference proteome</keyword>
<reference evidence="1 2" key="1">
    <citation type="submission" date="2020-11" db="EMBL/GenBank/DDBJ databases">
        <title>A novel isolate from a Black sea contaminated sediment with potential to produce alkanes: Plantactinospora alkalitolerans sp. nov.</title>
        <authorList>
            <person name="Carro L."/>
            <person name="Veyisoglu A."/>
            <person name="Guven K."/>
            <person name="Schumann P."/>
            <person name="Klenk H.-P."/>
            <person name="Sahin N."/>
        </authorList>
    </citation>
    <scope>NUCLEOTIDE SEQUENCE [LARGE SCALE GENOMIC DNA]</scope>
    <source>
        <strain evidence="1 2">S1510</strain>
    </source>
</reference>
<gene>
    <name evidence="1" type="ORF">I0C86_01505</name>
</gene>
<evidence type="ECO:0000313" key="2">
    <source>
        <dbReference type="Proteomes" id="UP000638560"/>
    </source>
</evidence>
<dbReference type="Proteomes" id="UP000638560">
    <property type="component" value="Unassembled WGS sequence"/>
</dbReference>
<proteinExistence type="predicted"/>
<sequence length="44" mass="4612">MLTEVWADLADLVLPAECAGCRGTGLPLRQGACPACARTLQALR</sequence>
<evidence type="ECO:0000313" key="1">
    <source>
        <dbReference type="EMBL" id="MBF9127678.1"/>
    </source>
</evidence>
<accession>A0ABS0GNB7</accession>
<dbReference type="EMBL" id="JADPUN010000035">
    <property type="protein sequence ID" value="MBF9127678.1"/>
    <property type="molecule type" value="Genomic_DNA"/>
</dbReference>